<name>A0AAW1JM33_SAPOF</name>
<organism evidence="2 3">
    <name type="scientific">Saponaria officinalis</name>
    <name type="common">Common soapwort</name>
    <name type="synonym">Lychnis saponaria</name>
    <dbReference type="NCBI Taxonomy" id="3572"/>
    <lineage>
        <taxon>Eukaryota</taxon>
        <taxon>Viridiplantae</taxon>
        <taxon>Streptophyta</taxon>
        <taxon>Embryophyta</taxon>
        <taxon>Tracheophyta</taxon>
        <taxon>Spermatophyta</taxon>
        <taxon>Magnoliopsida</taxon>
        <taxon>eudicotyledons</taxon>
        <taxon>Gunneridae</taxon>
        <taxon>Pentapetalae</taxon>
        <taxon>Caryophyllales</taxon>
        <taxon>Caryophyllaceae</taxon>
        <taxon>Caryophylleae</taxon>
        <taxon>Saponaria</taxon>
    </lineage>
</organism>
<proteinExistence type="predicted"/>
<keyword evidence="3" id="KW-1185">Reference proteome</keyword>
<protein>
    <submittedName>
        <fullName evidence="2">Uncharacterized protein</fullName>
    </submittedName>
</protein>
<evidence type="ECO:0000313" key="3">
    <source>
        <dbReference type="Proteomes" id="UP001443914"/>
    </source>
</evidence>
<evidence type="ECO:0000256" key="1">
    <source>
        <dbReference type="SAM" id="MobiDB-lite"/>
    </source>
</evidence>
<evidence type="ECO:0000313" key="2">
    <source>
        <dbReference type="EMBL" id="KAK9705172.1"/>
    </source>
</evidence>
<sequence>MRTNYSSSPSPFTSPLHHTITKREIMEEDPTYNAQLKFRNPKTSNKEGKQSILVIISHRGDTQIRDESGQQEDIKTRKPKREEKTIVRINEHEFEENPNVLSKNIHVIIIQWLSSPLLIVIEVLSNKLLQPGLQVRGRLIPHNKRITTE</sequence>
<dbReference type="Proteomes" id="UP001443914">
    <property type="component" value="Unassembled WGS sequence"/>
</dbReference>
<accession>A0AAW1JM33</accession>
<feature type="region of interest" description="Disordered" evidence="1">
    <location>
        <begin position="1"/>
        <end position="28"/>
    </location>
</feature>
<reference evidence="2" key="1">
    <citation type="submission" date="2024-03" db="EMBL/GenBank/DDBJ databases">
        <title>WGS assembly of Saponaria officinalis var. Norfolk2.</title>
        <authorList>
            <person name="Jenkins J."/>
            <person name="Shu S."/>
            <person name="Grimwood J."/>
            <person name="Barry K."/>
            <person name="Goodstein D."/>
            <person name="Schmutz J."/>
            <person name="Leebens-Mack J."/>
            <person name="Osbourn A."/>
        </authorList>
    </citation>
    <scope>NUCLEOTIDE SEQUENCE [LARGE SCALE GENOMIC DNA]</scope>
    <source>
        <strain evidence="2">JIC</strain>
    </source>
</reference>
<comment type="caution">
    <text evidence="2">The sequence shown here is derived from an EMBL/GenBank/DDBJ whole genome shotgun (WGS) entry which is preliminary data.</text>
</comment>
<feature type="compositionally biased region" description="Polar residues" evidence="1">
    <location>
        <begin position="1"/>
        <end position="13"/>
    </location>
</feature>
<dbReference type="EMBL" id="JBDFQZ010000007">
    <property type="protein sequence ID" value="KAK9705172.1"/>
    <property type="molecule type" value="Genomic_DNA"/>
</dbReference>
<gene>
    <name evidence="2" type="ORF">RND81_07G038300</name>
</gene>
<dbReference type="AlphaFoldDB" id="A0AAW1JM33"/>